<keyword evidence="1" id="KW-1277">Toxin-antitoxin system</keyword>
<dbReference type="NCBIfam" id="TIGR02385">
    <property type="entry name" value="RelE_StbE"/>
    <property type="match status" value="1"/>
</dbReference>
<protein>
    <submittedName>
        <fullName evidence="2">Type II toxin-antitoxin system mRNA interferase toxin, RelE/StbE family</fullName>
    </submittedName>
</protein>
<name>A0A2H0WM85_9BACT</name>
<sequence length="85" mass="10647">MKIFYRSRFKREFKKLPKKIQDLAEEKIEIFRKNPFDSRLDTHKLHGLLKTFWAFSVDYKNRIIFDFCDKYTIRFYSIGDHDIYW</sequence>
<organism evidence="2 3">
    <name type="scientific">Candidatus Tagabacteria bacterium CG09_land_8_20_14_0_10_41_14</name>
    <dbReference type="NCBI Taxonomy" id="1975021"/>
    <lineage>
        <taxon>Bacteria</taxon>
        <taxon>Candidatus Tagaibacteriota</taxon>
    </lineage>
</organism>
<reference evidence="3" key="1">
    <citation type="submission" date="2017-09" db="EMBL/GenBank/DDBJ databases">
        <title>Depth-based differentiation of microbial function through sediment-hosted aquifers and enrichment of novel symbionts in the deep terrestrial subsurface.</title>
        <authorList>
            <person name="Probst A.J."/>
            <person name="Ladd B."/>
            <person name="Jarett J.K."/>
            <person name="Geller-Mcgrath D.E."/>
            <person name="Sieber C.M.K."/>
            <person name="Emerson J.B."/>
            <person name="Anantharaman K."/>
            <person name="Thomas B.C."/>
            <person name="Malmstrom R."/>
            <person name="Stieglmeier M."/>
            <person name="Klingl A."/>
            <person name="Woyke T."/>
            <person name="Ryan C.M."/>
            <person name="Banfield J.F."/>
        </authorList>
    </citation>
    <scope>NUCLEOTIDE SEQUENCE [LARGE SCALE GENOMIC DNA]</scope>
</reference>
<comment type="caution">
    <text evidence="2">The sequence shown here is derived from an EMBL/GenBank/DDBJ whole genome shotgun (WGS) entry which is preliminary data.</text>
</comment>
<accession>A0A2H0WM85</accession>
<evidence type="ECO:0000256" key="1">
    <source>
        <dbReference type="ARBA" id="ARBA00022649"/>
    </source>
</evidence>
<proteinExistence type="predicted"/>
<dbReference type="SUPFAM" id="SSF143011">
    <property type="entry name" value="RelE-like"/>
    <property type="match status" value="1"/>
</dbReference>
<dbReference type="Proteomes" id="UP000230353">
    <property type="component" value="Unassembled WGS sequence"/>
</dbReference>
<dbReference type="EMBL" id="PEZL01000005">
    <property type="protein sequence ID" value="PIS13715.1"/>
    <property type="molecule type" value="Genomic_DNA"/>
</dbReference>
<evidence type="ECO:0000313" key="3">
    <source>
        <dbReference type="Proteomes" id="UP000230353"/>
    </source>
</evidence>
<evidence type="ECO:0000313" key="2">
    <source>
        <dbReference type="EMBL" id="PIS13715.1"/>
    </source>
</evidence>
<dbReference type="AlphaFoldDB" id="A0A2H0WM85"/>
<dbReference type="InterPro" id="IPR035093">
    <property type="entry name" value="RelE/ParE_toxin_dom_sf"/>
</dbReference>
<dbReference type="Gene3D" id="3.30.2310.20">
    <property type="entry name" value="RelE-like"/>
    <property type="match status" value="1"/>
</dbReference>
<gene>
    <name evidence="2" type="ORF">COT67_00375</name>
</gene>
<dbReference type="InterPro" id="IPR007712">
    <property type="entry name" value="RelE/ParE_toxin"/>
</dbReference>